<dbReference type="KEGG" id="tpla:ElP_33580"/>
<dbReference type="EMBL" id="CP036426">
    <property type="protein sequence ID" value="QDV35455.1"/>
    <property type="molecule type" value="Genomic_DNA"/>
</dbReference>
<dbReference type="InterPro" id="IPR031316">
    <property type="entry name" value="FlgM_C"/>
</dbReference>
<evidence type="ECO:0000313" key="2">
    <source>
        <dbReference type="EMBL" id="QDV35455.1"/>
    </source>
</evidence>
<keyword evidence="3" id="KW-1185">Reference proteome</keyword>
<dbReference type="InterPro" id="IPR035890">
    <property type="entry name" value="Anti-sigma-28_factor_FlgM_sf"/>
</dbReference>
<proteinExistence type="predicted"/>
<organism evidence="2 3">
    <name type="scientific">Tautonia plasticadhaerens</name>
    <dbReference type="NCBI Taxonomy" id="2527974"/>
    <lineage>
        <taxon>Bacteria</taxon>
        <taxon>Pseudomonadati</taxon>
        <taxon>Planctomycetota</taxon>
        <taxon>Planctomycetia</taxon>
        <taxon>Isosphaerales</taxon>
        <taxon>Isosphaeraceae</taxon>
        <taxon>Tautonia</taxon>
    </lineage>
</organism>
<evidence type="ECO:0000313" key="3">
    <source>
        <dbReference type="Proteomes" id="UP000317835"/>
    </source>
</evidence>
<dbReference type="AlphaFoldDB" id="A0A518H3L4"/>
<name>A0A518H3L4_9BACT</name>
<dbReference type="Pfam" id="PF04316">
    <property type="entry name" value="FlgM"/>
    <property type="match status" value="1"/>
</dbReference>
<evidence type="ECO:0000259" key="1">
    <source>
        <dbReference type="Pfam" id="PF04316"/>
    </source>
</evidence>
<feature type="domain" description="Anti-sigma-28 factor FlgM C-terminal" evidence="1">
    <location>
        <begin position="37"/>
        <end position="75"/>
    </location>
</feature>
<sequence length="94" mass="10142">MEIHGAGGPQGPQPIYPRLASFSVEANANAQAAVPRDQVEISQLGLVLDGIHSLPEIRHEKVEAIRQQIASGTYETPEKLERALDNLLGELSGF</sequence>
<dbReference type="RefSeq" id="WP_145271078.1">
    <property type="nucleotide sequence ID" value="NZ_CP036426.1"/>
</dbReference>
<gene>
    <name evidence="2" type="ORF">ElP_33580</name>
</gene>
<dbReference type="SUPFAM" id="SSF101498">
    <property type="entry name" value="Anti-sigma factor FlgM"/>
    <property type="match status" value="1"/>
</dbReference>
<reference evidence="2 3" key="1">
    <citation type="submission" date="2019-02" db="EMBL/GenBank/DDBJ databases">
        <title>Deep-cultivation of Planctomycetes and their phenomic and genomic characterization uncovers novel biology.</title>
        <authorList>
            <person name="Wiegand S."/>
            <person name="Jogler M."/>
            <person name="Boedeker C."/>
            <person name="Pinto D."/>
            <person name="Vollmers J."/>
            <person name="Rivas-Marin E."/>
            <person name="Kohn T."/>
            <person name="Peeters S.H."/>
            <person name="Heuer A."/>
            <person name="Rast P."/>
            <person name="Oberbeckmann S."/>
            <person name="Bunk B."/>
            <person name="Jeske O."/>
            <person name="Meyerdierks A."/>
            <person name="Storesund J.E."/>
            <person name="Kallscheuer N."/>
            <person name="Luecker S."/>
            <person name="Lage O.M."/>
            <person name="Pohl T."/>
            <person name="Merkel B.J."/>
            <person name="Hornburger P."/>
            <person name="Mueller R.-W."/>
            <person name="Bruemmer F."/>
            <person name="Labrenz M."/>
            <person name="Spormann A.M."/>
            <person name="Op den Camp H."/>
            <person name="Overmann J."/>
            <person name="Amann R."/>
            <person name="Jetten M.S.M."/>
            <person name="Mascher T."/>
            <person name="Medema M.H."/>
            <person name="Devos D.P."/>
            <person name="Kaster A.-K."/>
            <person name="Ovreas L."/>
            <person name="Rohde M."/>
            <person name="Galperin M.Y."/>
            <person name="Jogler C."/>
        </authorList>
    </citation>
    <scope>NUCLEOTIDE SEQUENCE [LARGE SCALE GENOMIC DNA]</scope>
    <source>
        <strain evidence="2 3">ElP</strain>
    </source>
</reference>
<dbReference type="Proteomes" id="UP000317835">
    <property type="component" value="Chromosome"/>
</dbReference>
<accession>A0A518H3L4</accession>
<protein>
    <submittedName>
        <fullName evidence="2">Anti-sigma-28 factor, FlgM</fullName>
    </submittedName>
</protein>
<dbReference type="OrthoDB" id="280802at2"/>